<feature type="transmembrane region" description="Helical" evidence="11">
    <location>
        <begin position="1591"/>
        <end position="1615"/>
    </location>
</feature>
<keyword evidence="6" id="KW-0378">Hydrolase</keyword>
<keyword evidence="5" id="KW-0479">Metal-binding</keyword>
<keyword evidence="4" id="KW-0645">Protease</keyword>
<dbReference type="InterPro" id="IPR050753">
    <property type="entry name" value="Peptidase_M14_domain"/>
</dbReference>
<protein>
    <recommendedName>
        <fullName evidence="12">Peptidase M14 domain-containing protein</fullName>
    </recommendedName>
</protein>
<evidence type="ECO:0000256" key="4">
    <source>
        <dbReference type="ARBA" id="ARBA00022670"/>
    </source>
</evidence>
<proteinExistence type="inferred from homology"/>
<dbReference type="PANTHER" id="PTHR11532">
    <property type="entry name" value="PROTEASE M14 CARBOXYPEPTIDASE"/>
    <property type="match status" value="1"/>
</dbReference>
<dbReference type="PRINTS" id="PR00765">
    <property type="entry name" value="CRBOXYPTASEA"/>
</dbReference>
<keyword evidence="7" id="KW-0862">Zinc</keyword>
<gene>
    <name evidence="13" type="ORF">B7P43_G14642</name>
</gene>
<evidence type="ECO:0000256" key="3">
    <source>
        <dbReference type="ARBA" id="ARBA00022645"/>
    </source>
</evidence>
<dbReference type="PROSITE" id="PS00133">
    <property type="entry name" value="CARBOXYPEPT_ZN_2"/>
    <property type="match status" value="2"/>
</dbReference>
<comment type="similarity">
    <text evidence="2 9">Belongs to the peptidase M14 family.</text>
</comment>
<keyword evidence="11" id="KW-0812">Transmembrane</keyword>
<dbReference type="GO" id="GO:0006518">
    <property type="term" value="P:peptide metabolic process"/>
    <property type="evidence" value="ECO:0007669"/>
    <property type="project" value="TreeGrafter"/>
</dbReference>
<feature type="active site" description="Proton donor/acceptor" evidence="9">
    <location>
        <position position="317"/>
    </location>
</feature>
<dbReference type="EMBL" id="NEVH01002568">
    <property type="protein sequence ID" value="PNF41963.1"/>
    <property type="molecule type" value="Genomic_DNA"/>
</dbReference>
<comment type="caution">
    <text evidence="9">Lacks conserved residue(s) required for the propagation of feature annotation.</text>
</comment>
<dbReference type="Gene3D" id="3.40.630.10">
    <property type="entry name" value="Zn peptidases"/>
    <property type="match status" value="4"/>
</dbReference>
<evidence type="ECO:0000256" key="6">
    <source>
        <dbReference type="ARBA" id="ARBA00022801"/>
    </source>
</evidence>
<evidence type="ECO:0000256" key="8">
    <source>
        <dbReference type="ARBA" id="ARBA00023180"/>
    </source>
</evidence>
<evidence type="ECO:0000313" key="13">
    <source>
        <dbReference type="EMBL" id="PNF41963.1"/>
    </source>
</evidence>
<keyword evidence="14" id="KW-1185">Reference proteome</keyword>
<evidence type="ECO:0000256" key="2">
    <source>
        <dbReference type="ARBA" id="ARBA00005988"/>
    </source>
</evidence>
<dbReference type="Gene3D" id="2.60.40.1120">
    <property type="entry name" value="Carboxypeptidase-like, regulatory domain"/>
    <property type="match status" value="4"/>
</dbReference>
<evidence type="ECO:0000313" key="14">
    <source>
        <dbReference type="Proteomes" id="UP000235965"/>
    </source>
</evidence>
<dbReference type="SMART" id="SM00631">
    <property type="entry name" value="Zn_pept"/>
    <property type="match status" value="3"/>
</dbReference>
<dbReference type="STRING" id="105785.A0A2J7RM97"/>
<dbReference type="OrthoDB" id="10249045at2759"/>
<feature type="region of interest" description="Disordered" evidence="10">
    <location>
        <begin position="1318"/>
        <end position="1342"/>
    </location>
</feature>
<dbReference type="GO" id="GO:0004181">
    <property type="term" value="F:metallocarboxypeptidase activity"/>
    <property type="evidence" value="ECO:0007669"/>
    <property type="project" value="InterPro"/>
</dbReference>
<dbReference type="FunCoup" id="A0A2J7RM97">
    <property type="interactions" value="688"/>
</dbReference>
<evidence type="ECO:0000256" key="7">
    <source>
        <dbReference type="ARBA" id="ARBA00022833"/>
    </source>
</evidence>
<dbReference type="GO" id="GO:0005615">
    <property type="term" value="C:extracellular space"/>
    <property type="evidence" value="ECO:0007669"/>
    <property type="project" value="TreeGrafter"/>
</dbReference>
<evidence type="ECO:0000256" key="1">
    <source>
        <dbReference type="ARBA" id="ARBA00001947"/>
    </source>
</evidence>
<dbReference type="CDD" id="cd03868">
    <property type="entry name" value="M14_CPD_I"/>
    <property type="match status" value="1"/>
</dbReference>
<organism evidence="13 14">
    <name type="scientific">Cryptotermes secundus</name>
    <dbReference type="NCBI Taxonomy" id="105785"/>
    <lineage>
        <taxon>Eukaryota</taxon>
        <taxon>Metazoa</taxon>
        <taxon>Ecdysozoa</taxon>
        <taxon>Arthropoda</taxon>
        <taxon>Hexapoda</taxon>
        <taxon>Insecta</taxon>
        <taxon>Pterygota</taxon>
        <taxon>Neoptera</taxon>
        <taxon>Polyneoptera</taxon>
        <taxon>Dictyoptera</taxon>
        <taxon>Blattodea</taxon>
        <taxon>Blattoidea</taxon>
        <taxon>Termitoidae</taxon>
        <taxon>Kalotermitidae</taxon>
        <taxon>Cryptotermitinae</taxon>
        <taxon>Cryptotermes</taxon>
    </lineage>
</organism>
<sequence>MSRITKCVTCVKMGAGRVLCALISLVIVCGCNCVSISRQLPVEDFLYPSQYHNYEEITNLFRDLNSTYPHLARLHSIGKSIQNRNLWVLEISENVHNRSLGEPMFKFVANMHGDETVGRELMVFLAQYLLKNYGSDARVTKLVNTTDIFLMPSLNPDGYEASQEGLCDSKSGFEGRVNANGADLNRDFPDQFDIEKMHRNIFDGRQNETVAVMTWIVSNPFVLSGNLHGGAVVASYPFDDSGTGQECCVESPSPDNALFKHLATVYSSAHPLMRSGNACPPEQFNGGITNGAQWYEVQGGMQDFNYVHSNCFEITFELSCCKFPNASMLPMEWANNKESLLSFIEATHMGVKGVVTDEDGNGIEGAQVVVAGIQHNVTTTSLGEYWRLLLPGSYNLAVTAWGYEPVEPVPITVVQGNTTVINFSLRASQPGDGSDIEIVSPLPHDDYGFVTPAEFKHHNYQELEEQLQLLASNYPNITRLYDIGSSVQGRKLYVMEISDKPGTHEPGEPEFKYVANMHGNEVVGRELLLLLIKYLCENYGTNPHITDIVNSARIHILPAMNPDGYESATPGDYKSLVGRSNFHGVDLNRNFPDQFGVTQLNNKAEPETLAIMNWTRSYPFVLSANLHGGSLVANMPYDDNPVQTSGKPYPTPDDAAFKMLAETYSNAHRKMHFGKPCPSVSSEEFSGGIVNGAAWYVVSGGMQDWNYLNSNCFEITLEVGCYKFPPANQLPSFWLDNREALLAYIEAVHKGVHGFVRSTEGNGLSNVTISVQGIDHNVTTAANGDFWRLLVPGKYSITASAHAYESETLEAVVPADGTGSVSLNFTLLRDNPELWSSRNDYGLKENLMSGKYLSSAELRQAMAALEQLNPSVAELQAISMAAHPITSLKLTHEAGAPEENKFHIALFGGLYASQPVGRELLIRLARHLIVGYKRQNPSIMNVLSKAVIHILPGIDPSFDRITNPICNPPNSPEEVGYQFLMPRNGTSELANALQIMMKKEEFDVALNIEGGGIYVSHLTAGVNSQMEAVLRMLADRYIRDHPKMSLFQRNNSCEHQGTAQASEDNMKITDSKLMTLAYQQYGIPMVTAHVSCCKYTPASDLGSLWRENLNSFIEFLAAVQQGVRGCVEDMNGEPLRDAVVQIKDFDKPLRLTKNAACFKALLPPGDYKLEVSCPNHAPKILPVRILKNQLNDVKVILDQATGQNEGYHTYTQIQKHLWHLNSDYPSISRLYSIGKSVYNRNISVLELGLQKRDSTITGYPAVVYVGNLYGNEPVTTEMLLNLIHHLLSSYNNDDRITNFLKTLSVHIVLDANPDHLASSRQQNLPEDCNTTSSSAVNGNGVNLDTDFPTEAKKEHLPQPETQALMDLLEQTAPVLTVALRAGSLHVDIPYASGRGPKEGNEYVTSDEEIYRTLAKEYVSHHPTMGDGHPNCSSHSRDVFENGVINAGSWKERNGSMIDYSYMNTSTFQLDVFVDCCGSPDKSHLPELWNEHKESLLAIMDAVTKGITGYVIDDKNQPIPKADVSVEGSTHVAKGSPTGAYWRLLPLGDHTVTVSASGYLPATKLVHVTDKHSAPIMFRLTRDETVMGLPRMVFIMLAGCVCMALLVLGICCYTTCQKRANRDRRDYYFSPLPQKLLFEGDYKDVDPFQTSLTGSSTLTRPYYDDEDSGSEEDIILIHPSHQVREPAST</sequence>
<feature type="domain" description="Peptidase M14" evidence="12">
    <location>
        <begin position="1206"/>
        <end position="1502"/>
    </location>
</feature>
<dbReference type="InParanoid" id="A0A2J7RM97"/>
<dbReference type="InterPro" id="IPR008969">
    <property type="entry name" value="CarboxyPept-like_regulatory"/>
</dbReference>
<evidence type="ECO:0000259" key="12">
    <source>
        <dbReference type="PROSITE" id="PS52035"/>
    </source>
</evidence>
<dbReference type="GO" id="GO:0016485">
    <property type="term" value="P:protein processing"/>
    <property type="evidence" value="ECO:0007669"/>
    <property type="project" value="TreeGrafter"/>
</dbReference>
<reference evidence="13 14" key="1">
    <citation type="submission" date="2017-12" db="EMBL/GenBank/DDBJ databases">
        <title>Hemimetabolous genomes reveal molecular basis of termite eusociality.</title>
        <authorList>
            <person name="Harrison M.C."/>
            <person name="Jongepier E."/>
            <person name="Robertson H.M."/>
            <person name="Arning N."/>
            <person name="Bitard-Feildel T."/>
            <person name="Chao H."/>
            <person name="Childers C.P."/>
            <person name="Dinh H."/>
            <person name="Doddapaneni H."/>
            <person name="Dugan S."/>
            <person name="Gowin J."/>
            <person name="Greiner C."/>
            <person name="Han Y."/>
            <person name="Hu H."/>
            <person name="Hughes D.S.T."/>
            <person name="Huylmans A.-K."/>
            <person name="Kemena C."/>
            <person name="Kremer L.P.M."/>
            <person name="Lee S.L."/>
            <person name="Lopez-Ezquerra A."/>
            <person name="Mallet L."/>
            <person name="Monroy-Kuhn J.M."/>
            <person name="Moser A."/>
            <person name="Murali S.C."/>
            <person name="Muzny D.M."/>
            <person name="Otani S."/>
            <person name="Piulachs M.-D."/>
            <person name="Poelchau M."/>
            <person name="Qu J."/>
            <person name="Schaub F."/>
            <person name="Wada-Katsumata A."/>
            <person name="Worley K.C."/>
            <person name="Xie Q."/>
            <person name="Ylla G."/>
            <person name="Poulsen M."/>
            <person name="Gibbs R.A."/>
            <person name="Schal C."/>
            <person name="Richards S."/>
            <person name="Belles X."/>
            <person name="Korb J."/>
            <person name="Bornberg-Bauer E."/>
        </authorList>
    </citation>
    <scope>NUCLEOTIDE SEQUENCE [LARGE SCALE GENOMIC DNA]</scope>
    <source>
        <tissue evidence="13">Whole body</tissue>
    </source>
</reference>
<dbReference type="PROSITE" id="PS00132">
    <property type="entry name" value="CARBOXYPEPT_ZN_1"/>
    <property type="match status" value="2"/>
</dbReference>
<dbReference type="PROSITE" id="PS51257">
    <property type="entry name" value="PROKAR_LIPOPROTEIN"/>
    <property type="match status" value="1"/>
</dbReference>
<evidence type="ECO:0000256" key="5">
    <source>
        <dbReference type="ARBA" id="ARBA00022723"/>
    </source>
</evidence>
<comment type="caution">
    <text evidence="13">The sequence shown here is derived from an EMBL/GenBank/DDBJ whole genome shotgun (WGS) entry which is preliminary data.</text>
</comment>
<dbReference type="FunFam" id="3.40.630.10:FF:000020">
    <property type="entry name" value="Carboxypeptidase D"/>
    <property type="match status" value="2"/>
</dbReference>
<dbReference type="Pfam" id="PF13620">
    <property type="entry name" value="CarboxypepD_reg"/>
    <property type="match status" value="3"/>
</dbReference>
<accession>A0A2J7RM97</accession>
<keyword evidence="11" id="KW-0472">Membrane</keyword>
<dbReference type="Proteomes" id="UP000235965">
    <property type="component" value="Unassembled WGS sequence"/>
</dbReference>
<feature type="domain" description="Peptidase M14" evidence="12">
    <location>
        <begin position="851"/>
        <end position="1119"/>
    </location>
</feature>
<keyword evidence="11" id="KW-1133">Transmembrane helix</keyword>
<dbReference type="InterPro" id="IPR057246">
    <property type="entry name" value="CARBOXYPEPT_ZN_1"/>
</dbReference>
<evidence type="ECO:0000256" key="10">
    <source>
        <dbReference type="SAM" id="MobiDB-lite"/>
    </source>
</evidence>
<feature type="domain" description="Peptidase M14" evidence="12">
    <location>
        <begin position="456"/>
        <end position="748"/>
    </location>
</feature>
<dbReference type="CDD" id="cd03858">
    <property type="entry name" value="M14_CP_N-E_like"/>
    <property type="match status" value="1"/>
</dbReference>
<keyword evidence="8" id="KW-0325">Glycoprotein</keyword>
<dbReference type="PROSITE" id="PS52035">
    <property type="entry name" value="PEPTIDASE_M14"/>
    <property type="match status" value="4"/>
</dbReference>
<dbReference type="InterPro" id="IPR057247">
    <property type="entry name" value="CARBOXYPEPT_ZN_2"/>
</dbReference>
<dbReference type="SUPFAM" id="SSF53187">
    <property type="entry name" value="Zn-dependent exopeptidases"/>
    <property type="match status" value="4"/>
</dbReference>
<name>A0A2J7RM97_9NEOP</name>
<dbReference type="Pfam" id="PF00246">
    <property type="entry name" value="Peptidase_M14"/>
    <property type="match status" value="4"/>
</dbReference>
<dbReference type="SUPFAM" id="SSF49464">
    <property type="entry name" value="Carboxypeptidase regulatory domain-like"/>
    <property type="match status" value="4"/>
</dbReference>
<feature type="active site" description="Proton donor/acceptor" evidence="9">
    <location>
        <position position="718"/>
    </location>
</feature>
<dbReference type="PANTHER" id="PTHR11532:SF62">
    <property type="entry name" value="CARBOXYPEPTIDASE D"/>
    <property type="match status" value="1"/>
</dbReference>
<feature type="domain" description="Peptidase M14" evidence="12">
    <location>
        <begin position="50"/>
        <end position="347"/>
    </location>
</feature>
<evidence type="ECO:0000256" key="11">
    <source>
        <dbReference type="SAM" id="Phobius"/>
    </source>
</evidence>
<dbReference type="GO" id="GO:0008270">
    <property type="term" value="F:zinc ion binding"/>
    <property type="evidence" value="ECO:0007669"/>
    <property type="project" value="InterPro"/>
</dbReference>
<dbReference type="CDD" id="cd11308">
    <property type="entry name" value="Peptidase_M14NE-CP-C_like"/>
    <property type="match status" value="3"/>
</dbReference>
<keyword evidence="3" id="KW-0121">Carboxypeptidase</keyword>
<comment type="cofactor">
    <cofactor evidence="1">
        <name>Zn(2+)</name>
        <dbReference type="ChEBI" id="CHEBI:29105"/>
    </cofactor>
</comment>
<dbReference type="InterPro" id="IPR000834">
    <property type="entry name" value="Peptidase_M14"/>
</dbReference>
<evidence type="ECO:0000256" key="9">
    <source>
        <dbReference type="PROSITE-ProRule" id="PRU01379"/>
    </source>
</evidence>